<evidence type="ECO:0000313" key="2">
    <source>
        <dbReference type="Proteomes" id="UP001627154"/>
    </source>
</evidence>
<dbReference type="Proteomes" id="UP001627154">
    <property type="component" value="Unassembled WGS sequence"/>
</dbReference>
<comment type="caution">
    <text evidence="1">The sequence shown here is derived from an EMBL/GenBank/DDBJ whole genome shotgun (WGS) entry which is preliminary data.</text>
</comment>
<proteinExistence type="predicted"/>
<accession>A0ABD2WS16</accession>
<name>A0ABD2WS16_9HYME</name>
<sequence>MSEQALTKQKRLAQNILNFYENSSSKAGRDNFSASHFQARLEILETYWSEFMDKHDDLLDLEREFTADDYFSRNGYEVVELEYTRAKALLRDHLAQYAPATPAVVPPAADRALPQAVSLLALSLPTFTGKQDEWESFKQRFSSLVVAKDSIPRVAKLQHLLNAVQGQAALRLKGMEITDANFEVAWQKLLRRYDNVRIRLANTLENLIQLPSVKKCGRAQRSDRSL</sequence>
<dbReference type="EMBL" id="JBJJXI010000083">
    <property type="protein sequence ID" value="KAL3395292.1"/>
    <property type="molecule type" value="Genomic_DNA"/>
</dbReference>
<evidence type="ECO:0000313" key="1">
    <source>
        <dbReference type="EMBL" id="KAL3395292.1"/>
    </source>
</evidence>
<reference evidence="1 2" key="1">
    <citation type="journal article" date="2024" name="bioRxiv">
        <title>A reference genome for Trichogramma kaykai: A tiny desert-dwelling parasitoid wasp with competing sex-ratio distorters.</title>
        <authorList>
            <person name="Culotta J."/>
            <person name="Lindsey A.R."/>
        </authorList>
    </citation>
    <scope>NUCLEOTIDE SEQUENCE [LARGE SCALE GENOMIC DNA]</scope>
    <source>
        <strain evidence="1 2">KSX58</strain>
    </source>
</reference>
<dbReference type="InterPro" id="IPR005312">
    <property type="entry name" value="DUF1759"/>
</dbReference>
<dbReference type="AlphaFoldDB" id="A0ABD2WS16"/>
<keyword evidence="2" id="KW-1185">Reference proteome</keyword>
<gene>
    <name evidence="1" type="ORF">TKK_010562</name>
</gene>
<organism evidence="1 2">
    <name type="scientific">Trichogramma kaykai</name>
    <dbReference type="NCBI Taxonomy" id="54128"/>
    <lineage>
        <taxon>Eukaryota</taxon>
        <taxon>Metazoa</taxon>
        <taxon>Ecdysozoa</taxon>
        <taxon>Arthropoda</taxon>
        <taxon>Hexapoda</taxon>
        <taxon>Insecta</taxon>
        <taxon>Pterygota</taxon>
        <taxon>Neoptera</taxon>
        <taxon>Endopterygota</taxon>
        <taxon>Hymenoptera</taxon>
        <taxon>Apocrita</taxon>
        <taxon>Proctotrupomorpha</taxon>
        <taxon>Chalcidoidea</taxon>
        <taxon>Trichogrammatidae</taxon>
        <taxon>Trichogramma</taxon>
    </lineage>
</organism>
<protein>
    <submittedName>
        <fullName evidence="1">Uncharacterized protein</fullName>
    </submittedName>
</protein>
<dbReference type="PANTHER" id="PTHR22954:SF3">
    <property type="entry name" value="PROTEIN CBG08539"/>
    <property type="match status" value="1"/>
</dbReference>
<dbReference type="Pfam" id="PF03564">
    <property type="entry name" value="DUF1759"/>
    <property type="match status" value="1"/>
</dbReference>
<dbReference type="PANTHER" id="PTHR22954">
    <property type="entry name" value="RETROVIRAL PROTEASE-RELATED"/>
    <property type="match status" value="1"/>
</dbReference>